<keyword evidence="3 12" id="KW-0808">Transferase</keyword>
<accession>A0AAN6X1U1</accession>
<dbReference type="PANTHER" id="PTHR10631:SF3">
    <property type="entry name" value="TRNA (GUANINE(26)-N(2))-DIMETHYLTRANSFERASE"/>
    <property type="match status" value="1"/>
</dbReference>
<feature type="region of interest" description="Disordered" evidence="13">
    <location>
        <begin position="653"/>
        <end position="674"/>
    </location>
</feature>
<dbReference type="InterPro" id="IPR029063">
    <property type="entry name" value="SAM-dependent_MTases_sf"/>
</dbReference>
<dbReference type="InterPro" id="IPR002905">
    <property type="entry name" value="Trm1"/>
</dbReference>
<evidence type="ECO:0000313" key="15">
    <source>
        <dbReference type="Proteomes" id="UP001302126"/>
    </source>
</evidence>
<evidence type="ECO:0000256" key="11">
    <source>
        <dbReference type="ARBA" id="ARBA00083299"/>
    </source>
</evidence>
<gene>
    <name evidence="14" type="ORF">QBC35DRAFT_483776</name>
</gene>
<keyword evidence="5 12" id="KW-0819">tRNA processing</keyword>
<keyword evidence="1 12" id="KW-0820">tRNA-binding</keyword>
<protein>
    <recommendedName>
        <fullName evidence="7">tRNA (guanine(26)-N(2))-dimethyltransferase</fullName>
        <ecNumber evidence="7">2.1.1.216</ecNumber>
    </recommendedName>
    <alternativeName>
        <fullName evidence="10">tRNA 2,2-dimethylguanosine-26 methyltransferase</fullName>
    </alternativeName>
    <alternativeName>
        <fullName evidence="9">tRNA(guanine-26,N(2)-N(2)) methyltransferase</fullName>
    </alternativeName>
    <alternativeName>
        <fullName evidence="11">tRNA(m(2,2)G26)dimethyltransferase</fullName>
    </alternativeName>
</protein>
<evidence type="ECO:0000313" key="14">
    <source>
        <dbReference type="EMBL" id="KAK4192439.1"/>
    </source>
</evidence>
<evidence type="ECO:0000256" key="8">
    <source>
        <dbReference type="ARBA" id="ARBA00051897"/>
    </source>
</evidence>
<keyword evidence="4 12" id="KW-0949">S-adenosyl-L-methionine</keyword>
<evidence type="ECO:0000256" key="4">
    <source>
        <dbReference type="ARBA" id="ARBA00022691"/>
    </source>
</evidence>
<organism evidence="14 15">
    <name type="scientific">Podospora australis</name>
    <dbReference type="NCBI Taxonomy" id="1536484"/>
    <lineage>
        <taxon>Eukaryota</taxon>
        <taxon>Fungi</taxon>
        <taxon>Dikarya</taxon>
        <taxon>Ascomycota</taxon>
        <taxon>Pezizomycotina</taxon>
        <taxon>Sordariomycetes</taxon>
        <taxon>Sordariomycetidae</taxon>
        <taxon>Sordariales</taxon>
        <taxon>Podosporaceae</taxon>
        <taxon>Podospora</taxon>
    </lineage>
</organism>
<comment type="caution">
    <text evidence="14">The sequence shown here is derived from an EMBL/GenBank/DDBJ whole genome shotgun (WGS) entry which is preliminary data.</text>
</comment>
<dbReference type="SUPFAM" id="SSF53335">
    <property type="entry name" value="S-adenosyl-L-methionine-dependent methyltransferases"/>
    <property type="match status" value="1"/>
</dbReference>
<sequence>MYRSLSTASIRRVVKSCRHSALQNALLISPTLVNNIIRTMSDIAGDLPGIDATPAEGQRIKHNGIVYTTVKEGLAHILVPEHKEGEAVQQVFYNPIQQFNRDMTIMAMKAYGKEKMQEKEVARKLRGGRFAEKKRKREEQPQSEERPEKSPKLSGGAAVPGLTTKPADTDMPDAEAGPLNSESEIALGDAENLEKEQSAPEEVDAPTAKEKPLSFTILDALSASGLRALRYAHEIPFLTKVTANDLLKVATESIERNAAHNKLTDKINISHDDAMAHMYQLVVNELRKANMGGGRPGKTHASDKYDVVDLDPYGTAAPFLDAAVQAVRDDGGLLCVTCTDSSVWASNGYPEKCYSLYGGVPVKGWYSHEVGLRLALYSIQTAAAKYGLAIEPLLSLSIDFYLRVFVRVTKSPAMVKFQGGKNMVVYACSGGCGSWTTQLLMKNKPAPNKKGSGIFYKHGVAKAPTTPEQCEHCGSTLHLAGPMYGGRIHSPEFVQKVIDEANEAPAEIYGTKERIRGMLQTALEEFLPTPQEQEAAKSKESTDKGKLVRKKVTEAELAALDPYPFYFHPAQVSGVIHCKSPPEAPLKGALRGLGYRVTRSHCKPGSMKTDAPWSIIWHVFREWVRQKAPVTEANIKPGSVAYRILKLGENKEGAEAVEGTDDKTTASNGTANGKAVPALPEVVFDEKVGKDISEIKLVRYQENPRENWGPMNRAKGK</sequence>
<keyword evidence="2 12" id="KW-0489">Methyltransferase</keyword>
<dbReference type="AlphaFoldDB" id="A0AAN6X1U1"/>
<dbReference type="Gene3D" id="3.30.56.70">
    <property type="entry name" value="N2,N2-dimethylguanosine tRNA methyltransferase, C-terminal domain"/>
    <property type="match status" value="1"/>
</dbReference>
<keyword evidence="6 12" id="KW-0694">RNA-binding</keyword>
<dbReference type="Pfam" id="PF02005">
    <property type="entry name" value="TRM"/>
    <property type="match status" value="2"/>
</dbReference>
<reference evidence="14" key="2">
    <citation type="submission" date="2023-05" db="EMBL/GenBank/DDBJ databases">
        <authorList>
            <consortium name="Lawrence Berkeley National Laboratory"/>
            <person name="Steindorff A."/>
            <person name="Hensen N."/>
            <person name="Bonometti L."/>
            <person name="Westerberg I."/>
            <person name="Brannstrom I.O."/>
            <person name="Guillou S."/>
            <person name="Cros-Aarteil S."/>
            <person name="Calhoun S."/>
            <person name="Haridas S."/>
            <person name="Kuo A."/>
            <person name="Mondo S."/>
            <person name="Pangilinan J."/>
            <person name="Riley R."/>
            <person name="Labutti K."/>
            <person name="Andreopoulos B."/>
            <person name="Lipzen A."/>
            <person name="Chen C."/>
            <person name="Yanf M."/>
            <person name="Daum C."/>
            <person name="Ng V."/>
            <person name="Clum A."/>
            <person name="Ohm R."/>
            <person name="Martin F."/>
            <person name="Silar P."/>
            <person name="Natvig D."/>
            <person name="Lalanne C."/>
            <person name="Gautier V."/>
            <person name="Ament-Velasquez S.L."/>
            <person name="Kruys A."/>
            <person name="Hutchinson M.I."/>
            <person name="Powell A.J."/>
            <person name="Barry K."/>
            <person name="Miller A.N."/>
            <person name="Grigoriev I.V."/>
            <person name="Debuchy R."/>
            <person name="Gladieux P."/>
            <person name="Thoren M.H."/>
            <person name="Johannesson H."/>
        </authorList>
    </citation>
    <scope>NUCLEOTIDE SEQUENCE</scope>
    <source>
        <strain evidence="14">PSN309</strain>
    </source>
</reference>
<proteinExistence type="inferred from homology"/>
<dbReference type="GO" id="GO:0000049">
    <property type="term" value="F:tRNA binding"/>
    <property type="evidence" value="ECO:0007669"/>
    <property type="project" value="UniProtKB-UniRule"/>
</dbReference>
<dbReference type="GO" id="GO:0160104">
    <property type="term" value="F:tRNA (guanine(26)-N2)-dimethyltransferase activity"/>
    <property type="evidence" value="ECO:0007669"/>
    <property type="project" value="UniProtKB-EC"/>
</dbReference>
<dbReference type="Gene3D" id="3.40.50.150">
    <property type="entry name" value="Vaccinia Virus protein VP39"/>
    <property type="match status" value="1"/>
</dbReference>
<reference evidence="14" key="1">
    <citation type="journal article" date="2023" name="Mol. Phylogenet. Evol.">
        <title>Genome-scale phylogeny and comparative genomics of the fungal order Sordariales.</title>
        <authorList>
            <person name="Hensen N."/>
            <person name="Bonometti L."/>
            <person name="Westerberg I."/>
            <person name="Brannstrom I.O."/>
            <person name="Guillou S."/>
            <person name="Cros-Aarteil S."/>
            <person name="Calhoun S."/>
            <person name="Haridas S."/>
            <person name="Kuo A."/>
            <person name="Mondo S."/>
            <person name="Pangilinan J."/>
            <person name="Riley R."/>
            <person name="LaButti K."/>
            <person name="Andreopoulos B."/>
            <person name="Lipzen A."/>
            <person name="Chen C."/>
            <person name="Yan M."/>
            <person name="Daum C."/>
            <person name="Ng V."/>
            <person name="Clum A."/>
            <person name="Steindorff A."/>
            <person name="Ohm R.A."/>
            <person name="Martin F."/>
            <person name="Silar P."/>
            <person name="Natvig D.O."/>
            <person name="Lalanne C."/>
            <person name="Gautier V."/>
            <person name="Ament-Velasquez S.L."/>
            <person name="Kruys A."/>
            <person name="Hutchinson M.I."/>
            <person name="Powell A.J."/>
            <person name="Barry K."/>
            <person name="Miller A.N."/>
            <person name="Grigoriev I.V."/>
            <person name="Debuchy R."/>
            <person name="Gladieux P."/>
            <person name="Hiltunen Thoren M."/>
            <person name="Johannesson H."/>
        </authorList>
    </citation>
    <scope>NUCLEOTIDE SEQUENCE</scope>
    <source>
        <strain evidence="14">PSN309</strain>
    </source>
</reference>
<keyword evidence="15" id="KW-1185">Reference proteome</keyword>
<dbReference type="PANTHER" id="PTHR10631">
    <property type="entry name" value="N 2 ,N 2 -DIMETHYLGUANOSINE TRNA METHYLTRANSFERASE"/>
    <property type="match status" value="1"/>
</dbReference>
<feature type="compositionally biased region" description="Basic and acidic residues" evidence="13">
    <location>
        <begin position="653"/>
        <end position="664"/>
    </location>
</feature>
<evidence type="ECO:0000256" key="9">
    <source>
        <dbReference type="ARBA" id="ARBA00077143"/>
    </source>
</evidence>
<comment type="similarity">
    <text evidence="12">Belongs to the class I-like SAM-binding methyltransferase superfamily. Trm1 family.</text>
</comment>
<name>A0AAN6X1U1_9PEZI</name>
<evidence type="ECO:0000256" key="7">
    <source>
        <dbReference type="ARBA" id="ARBA00039099"/>
    </source>
</evidence>
<feature type="region of interest" description="Disordered" evidence="13">
    <location>
        <begin position="116"/>
        <end position="179"/>
    </location>
</feature>
<evidence type="ECO:0000256" key="6">
    <source>
        <dbReference type="ARBA" id="ARBA00022884"/>
    </source>
</evidence>
<evidence type="ECO:0000256" key="3">
    <source>
        <dbReference type="ARBA" id="ARBA00022679"/>
    </source>
</evidence>
<evidence type="ECO:0000256" key="12">
    <source>
        <dbReference type="PROSITE-ProRule" id="PRU00958"/>
    </source>
</evidence>
<dbReference type="NCBIfam" id="TIGR00308">
    <property type="entry name" value="TRM1"/>
    <property type="match status" value="1"/>
</dbReference>
<evidence type="ECO:0000256" key="1">
    <source>
        <dbReference type="ARBA" id="ARBA00022555"/>
    </source>
</evidence>
<feature type="compositionally biased region" description="Basic and acidic residues" evidence="13">
    <location>
        <begin position="137"/>
        <end position="151"/>
    </location>
</feature>
<evidence type="ECO:0000256" key="2">
    <source>
        <dbReference type="ARBA" id="ARBA00022603"/>
    </source>
</evidence>
<evidence type="ECO:0000256" key="13">
    <source>
        <dbReference type="SAM" id="MobiDB-lite"/>
    </source>
</evidence>
<dbReference type="GO" id="GO:0005634">
    <property type="term" value="C:nucleus"/>
    <property type="evidence" value="ECO:0007669"/>
    <property type="project" value="TreeGrafter"/>
</dbReference>
<comment type="catalytic activity">
    <reaction evidence="8">
        <text>guanosine(26) in tRNA + 2 S-adenosyl-L-methionine = N(2)-dimethylguanosine(26) in tRNA + 2 S-adenosyl-L-homocysteine + 2 H(+)</text>
        <dbReference type="Rhea" id="RHEA:43140"/>
        <dbReference type="Rhea" id="RHEA-COMP:10359"/>
        <dbReference type="Rhea" id="RHEA-COMP:10360"/>
        <dbReference type="ChEBI" id="CHEBI:15378"/>
        <dbReference type="ChEBI" id="CHEBI:57856"/>
        <dbReference type="ChEBI" id="CHEBI:59789"/>
        <dbReference type="ChEBI" id="CHEBI:74269"/>
        <dbReference type="ChEBI" id="CHEBI:74513"/>
        <dbReference type="EC" id="2.1.1.216"/>
    </reaction>
</comment>
<dbReference type="Proteomes" id="UP001302126">
    <property type="component" value="Unassembled WGS sequence"/>
</dbReference>
<dbReference type="GO" id="GO:0002940">
    <property type="term" value="P:tRNA N2-guanine methylation"/>
    <property type="evidence" value="ECO:0007669"/>
    <property type="project" value="TreeGrafter"/>
</dbReference>
<evidence type="ECO:0000256" key="5">
    <source>
        <dbReference type="ARBA" id="ARBA00022694"/>
    </source>
</evidence>
<evidence type="ECO:0000256" key="10">
    <source>
        <dbReference type="ARBA" id="ARBA00082896"/>
    </source>
</evidence>
<dbReference type="EMBL" id="MU864354">
    <property type="protein sequence ID" value="KAK4192439.1"/>
    <property type="molecule type" value="Genomic_DNA"/>
</dbReference>
<dbReference type="EC" id="2.1.1.216" evidence="7"/>
<dbReference type="InterPro" id="IPR042296">
    <property type="entry name" value="tRNA_met_Trm1_C"/>
</dbReference>
<feature type="compositionally biased region" description="Basic residues" evidence="13">
    <location>
        <begin position="124"/>
        <end position="136"/>
    </location>
</feature>
<dbReference type="PROSITE" id="PS51626">
    <property type="entry name" value="SAM_MT_TRM1"/>
    <property type="match status" value="1"/>
</dbReference>
<dbReference type="FunFam" id="3.30.56.70:FF:000001">
    <property type="entry name" value="tRNA (guanine(26)-N(2))-dimethyltransferase"/>
    <property type="match status" value="1"/>
</dbReference>